<sequence>YELIWLNLGMDETGSSRLQGVTGERQVKLGAEDHDRWRIRLISR</sequence>
<accession>A0A6J4LIQ4</accession>
<gene>
    <name evidence="1" type="ORF">AVDCRST_MAG93-6273</name>
</gene>
<dbReference type="EMBL" id="CADCTR010002111">
    <property type="protein sequence ID" value="CAA9332759.1"/>
    <property type="molecule type" value="Genomic_DNA"/>
</dbReference>
<dbReference type="AlphaFoldDB" id="A0A6J4LIQ4"/>
<organism evidence="1">
    <name type="scientific">uncultured Chloroflexia bacterium</name>
    <dbReference type="NCBI Taxonomy" id="1672391"/>
    <lineage>
        <taxon>Bacteria</taxon>
        <taxon>Bacillati</taxon>
        <taxon>Chloroflexota</taxon>
        <taxon>Chloroflexia</taxon>
        <taxon>environmental samples</taxon>
    </lineage>
</organism>
<name>A0A6J4LIQ4_9CHLR</name>
<reference evidence="1" key="1">
    <citation type="submission" date="2020-02" db="EMBL/GenBank/DDBJ databases">
        <authorList>
            <person name="Meier V. D."/>
        </authorList>
    </citation>
    <scope>NUCLEOTIDE SEQUENCE</scope>
    <source>
        <strain evidence="1">AVDCRST_MAG93</strain>
    </source>
</reference>
<evidence type="ECO:0000313" key="1">
    <source>
        <dbReference type="EMBL" id="CAA9332759.1"/>
    </source>
</evidence>
<feature type="non-terminal residue" evidence="1">
    <location>
        <position position="1"/>
    </location>
</feature>
<proteinExistence type="predicted"/>
<protein>
    <submittedName>
        <fullName evidence="1">Uncharacterized protein</fullName>
    </submittedName>
</protein>